<dbReference type="InterPro" id="IPR003699">
    <property type="entry name" value="QueA"/>
</dbReference>
<evidence type="ECO:0000256" key="9">
    <source>
        <dbReference type="ARBA" id="ARBA00061210"/>
    </source>
</evidence>
<dbReference type="InterPro" id="IPR036100">
    <property type="entry name" value="QueA_sf"/>
</dbReference>
<dbReference type="SUPFAM" id="SSF111337">
    <property type="entry name" value="QueA-like"/>
    <property type="match status" value="1"/>
</dbReference>
<keyword evidence="5 13" id="KW-0808">Transferase</keyword>
<dbReference type="EMBL" id="NHRT01000001">
    <property type="protein sequence ID" value="OWP25312.1"/>
    <property type="molecule type" value="Genomic_DNA"/>
</dbReference>
<dbReference type="HAMAP" id="MF_00113">
    <property type="entry name" value="QueA"/>
    <property type="match status" value="1"/>
</dbReference>
<dbReference type="Gene3D" id="2.40.10.240">
    <property type="entry name" value="QueA-like"/>
    <property type="match status" value="1"/>
</dbReference>
<evidence type="ECO:0000256" key="3">
    <source>
        <dbReference type="ARBA" id="ARBA00011245"/>
    </source>
</evidence>
<evidence type="ECO:0000256" key="6">
    <source>
        <dbReference type="ARBA" id="ARBA00022691"/>
    </source>
</evidence>
<reference evidence="14 15" key="1">
    <citation type="submission" date="2017-05" db="EMBL/GenBank/DDBJ databases">
        <title>Genome sequencing of Fusobacterium nucleatum subsp. polymorphum KCOM 1001 (=ChDC F119).</title>
        <authorList>
            <person name="Kook J.-K."/>
            <person name="Park S.-N."/>
            <person name="Lim Y.K."/>
            <person name="Roh H."/>
        </authorList>
    </citation>
    <scope>NUCLEOTIDE SEQUENCE [LARGE SCALE GENOMIC DNA]</scope>
    <source>
        <strain evidence="14 15">KCOM 1001</strain>
    </source>
</reference>
<dbReference type="NCBIfam" id="TIGR00113">
    <property type="entry name" value="queA"/>
    <property type="match status" value="1"/>
</dbReference>
<keyword evidence="14" id="KW-0413">Isomerase</keyword>
<dbReference type="AlphaFoldDB" id="A0A246EFB3"/>
<dbReference type="FunFam" id="3.40.1780.10:FF:000001">
    <property type="entry name" value="S-adenosylmethionine:tRNA ribosyltransferase-isomerase"/>
    <property type="match status" value="1"/>
</dbReference>
<sequence>MKKLRKRKMSTYLSDYDYFLPEELIGQRPREPRDSAKLMLIDRKNESVEHKKFYNIIDYLQKGDVLVRNATKVIPARIFGHKDTGGVLEILLIKRITLDTWECLLKPAKKLKLGQKLYIGENKELIAELLEIKEDGNRILKFYHEGSFEEILDKLGSMPLPPYITSKLENKDRYQTVYAQRGESVAAPTAGLHFTEELLKKILDKGVVIVDIFLEVGLGTFRPVQTENVLEHKMHEESFEISEKVAKIINEAKAEGRRIISVGTTATRALESSVDENGKLIAQKKDTGIFIYPGYKFKIVDALITNFHLPKSTLLMLVSAFYDREKMLEIYNLAVKEKYHFFSFGDSMFIY</sequence>
<dbReference type="NCBIfam" id="NF001140">
    <property type="entry name" value="PRK00147.1"/>
    <property type="match status" value="1"/>
</dbReference>
<comment type="caution">
    <text evidence="14">The sequence shown here is derived from an EMBL/GenBank/DDBJ whole genome shotgun (WGS) entry which is preliminary data.</text>
</comment>
<evidence type="ECO:0000256" key="1">
    <source>
        <dbReference type="ARBA" id="ARBA00004496"/>
    </source>
</evidence>
<dbReference type="Gene3D" id="3.40.1780.10">
    <property type="entry name" value="QueA-like"/>
    <property type="match status" value="1"/>
</dbReference>
<evidence type="ECO:0000313" key="15">
    <source>
        <dbReference type="Proteomes" id="UP000197470"/>
    </source>
</evidence>
<keyword evidence="4 13" id="KW-0963">Cytoplasm</keyword>
<dbReference type="GO" id="GO:0008616">
    <property type="term" value="P:tRNA queuosine(34) biosynthetic process"/>
    <property type="evidence" value="ECO:0007669"/>
    <property type="project" value="UniProtKB-UniRule"/>
</dbReference>
<dbReference type="EC" id="2.4.99.17" evidence="10 13"/>
<keyword evidence="6 13" id="KW-0949">S-adenosyl-L-methionine</keyword>
<evidence type="ECO:0000256" key="13">
    <source>
        <dbReference type="HAMAP-Rule" id="MF_00113"/>
    </source>
</evidence>
<dbReference type="Proteomes" id="UP000197470">
    <property type="component" value="Unassembled WGS sequence"/>
</dbReference>
<keyword evidence="7 13" id="KW-0671">Queuosine biosynthesis</keyword>
<comment type="subcellular location">
    <subcellularLocation>
        <location evidence="1 13">Cytoplasm</location>
    </subcellularLocation>
</comment>
<dbReference type="PANTHER" id="PTHR30307:SF0">
    <property type="entry name" value="S-ADENOSYLMETHIONINE:TRNA RIBOSYLTRANSFERASE-ISOMERASE"/>
    <property type="match status" value="1"/>
</dbReference>
<comment type="catalytic activity">
    <reaction evidence="8 13">
        <text>7-aminomethyl-7-carbaguanosine(34) in tRNA + S-adenosyl-L-methionine = epoxyqueuosine(34) in tRNA + adenine + L-methionine + 2 H(+)</text>
        <dbReference type="Rhea" id="RHEA:32155"/>
        <dbReference type="Rhea" id="RHEA-COMP:10342"/>
        <dbReference type="Rhea" id="RHEA-COMP:18582"/>
        <dbReference type="ChEBI" id="CHEBI:15378"/>
        <dbReference type="ChEBI" id="CHEBI:16708"/>
        <dbReference type="ChEBI" id="CHEBI:57844"/>
        <dbReference type="ChEBI" id="CHEBI:59789"/>
        <dbReference type="ChEBI" id="CHEBI:82833"/>
        <dbReference type="ChEBI" id="CHEBI:194443"/>
        <dbReference type="EC" id="2.4.99.17"/>
    </reaction>
</comment>
<evidence type="ECO:0000313" key="14">
    <source>
        <dbReference type="EMBL" id="OWP25312.1"/>
    </source>
</evidence>
<organism evidence="14 15">
    <name type="scientific">Fusobacterium nucleatum subsp. polymorphum</name>
    <name type="common">Fusobacterium polymorphum</name>
    <dbReference type="NCBI Taxonomy" id="76857"/>
    <lineage>
        <taxon>Bacteria</taxon>
        <taxon>Fusobacteriati</taxon>
        <taxon>Fusobacteriota</taxon>
        <taxon>Fusobacteriia</taxon>
        <taxon>Fusobacteriales</taxon>
        <taxon>Fusobacteriaceae</taxon>
        <taxon>Fusobacterium</taxon>
    </lineage>
</organism>
<dbReference type="PANTHER" id="PTHR30307">
    <property type="entry name" value="S-ADENOSYLMETHIONINE:TRNA RIBOSYLTRANSFERASE-ISOMERASE"/>
    <property type="match status" value="1"/>
</dbReference>
<protein>
    <recommendedName>
        <fullName evidence="11 13">S-adenosylmethionine:tRNA ribosyltransferase-isomerase</fullName>
        <ecNumber evidence="10 13">2.4.99.17</ecNumber>
    </recommendedName>
    <alternativeName>
        <fullName evidence="12 13">Queuosine biosynthesis protein QueA</fullName>
    </alternativeName>
</protein>
<evidence type="ECO:0000256" key="8">
    <source>
        <dbReference type="ARBA" id="ARBA00052751"/>
    </source>
</evidence>
<dbReference type="InterPro" id="IPR042119">
    <property type="entry name" value="QueA_dom2"/>
</dbReference>
<dbReference type="UniPathway" id="UPA00392"/>
<comment type="pathway">
    <text evidence="2 13">tRNA modification; tRNA-queuosine biosynthesis.</text>
</comment>
<evidence type="ECO:0000256" key="2">
    <source>
        <dbReference type="ARBA" id="ARBA00004691"/>
    </source>
</evidence>
<gene>
    <name evidence="13" type="primary">queA</name>
    <name evidence="14" type="ORF">CA839_04870</name>
</gene>
<evidence type="ECO:0000256" key="12">
    <source>
        <dbReference type="ARBA" id="ARBA00076160"/>
    </source>
</evidence>
<evidence type="ECO:0000256" key="7">
    <source>
        <dbReference type="ARBA" id="ARBA00022785"/>
    </source>
</evidence>
<proteinExistence type="inferred from homology"/>
<name>A0A246EFB3_FUSNP</name>
<dbReference type="GO" id="GO:0051075">
    <property type="term" value="F:S-adenosylmethionine:tRNA ribosyltransferase-isomerase activity"/>
    <property type="evidence" value="ECO:0007669"/>
    <property type="project" value="UniProtKB-EC"/>
</dbReference>
<dbReference type="Pfam" id="PF02547">
    <property type="entry name" value="Queuosine_synth"/>
    <property type="match status" value="1"/>
</dbReference>
<dbReference type="InterPro" id="IPR042118">
    <property type="entry name" value="QueA_dom1"/>
</dbReference>
<comment type="similarity">
    <text evidence="9 13">Belongs to the QueA family.</text>
</comment>
<evidence type="ECO:0000256" key="11">
    <source>
        <dbReference type="ARBA" id="ARBA00069325"/>
    </source>
</evidence>
<accession>A0A246EFB3</accession>
<evidence type="ECO:0000256" key="4">
    <source>
        <dbReference type="ARBA" id="ARBA00022490"/>
    </source>
</evidence>
<evidence type="ECO:0000256" key="10">
    <source>
        <dbReference type="ARBA" id="ARBA00066503"/>
    </source>
</evidence>
<comment type="subunit">
    <text evidence="3 13">Monomer.</text>
</comment>
<dbReference type="FunFam" id="2.40.10.240:FF:000002">
    <property type="entry name" value="S-adenosylmethionine:tRNA ribosyltransferase-isomerase"/>
    <property type="match status" value="1"/>
</dbReference>
<dbReference type="GO" id="GO:0005737">
    <property type="term" value="C:cytoplasm"/>
    <property type="evidence" value="ECO:0007669"/>
    <property type="project" value="UniProtKB-SubCell"/>
</dbReference>
<evidence type="ECO:0000256" key="5">
    <source>
        <dbReference type="ARBA" id="ARBA00022679"/>
    </source>
</evidence>
<comment type="function">
    <text evidence="13">Transfers and isomerizes the ribose moiety from AdoMet to the 7-aminomethyl group of 7-deazaguanine (preQ1-tRNA) to give epoxyqueuosine (oQ-tRNA).</text>
</comment>